<feature type="domain" description="AB hydrolase-1" evidence="1">
    <location>
        <begin position="18"/>
        <end position="250"/>
    </location>
</feature>
<dbReference type="Proteomes" id="UP000193866">
    <property type="component" value="Unassembled WGS sequence"/>
</dbReference>
<sequence>MLEVIDKGCVSEAHPVPLLFVHGAWHAAWCWDENFLGYFADHGYRALAVSFRGHGASSTDKPLRTCSVEDYVEDIRSVADELPVAPVVIGHSMGGLIVQKYLEDSPAPAGVLMASIPPQGNYGSSLRWLRNHPWHAIKMAVTGKALPYINTPALAREKFFSEATPEDSVLECAARLQEDSARVSVDCLMLNLPHPKRVTTPLLVLGAEEDGAHTRKEVRATARAYGTEAEFFPGMGHNMMLEPGWEAVAERIHNWLGARGL</sequence>
<name>A0A1X1YM50_9MYCO</name>
<accession>A0A1X1YM50</accession>
<evidence type="ECO:0000313" key="2">
    <source>
        <dbReference type="EMBL" id="ORW12091.1"/>
    </source>
</evidence>
<proteinExistence type="predicted"/>
<dbReference type="OrthoDB" id="9773549at2"/>
<keyword evidence="3" id="KW-1185">Reference proteome</keyword>
<gene>
    <name evidence="2" type="ORF">AWC16_09510</name>
</gene>
<dbReference type="AlphaFoldDB" id="A0A1X1YM50"/>
<organism evidence="2 3">
    <name type="scientific">Mycolicibacter longobardus</name>
    <dbReference type="NCBI Taxonomy" id="1108812"/>
    <lineage>
        <taxon>Bacteria</taxon>
        <taxon>Bacillati</taxon>
        <taxon>Actinomycetota</taxon>
        <taxon>Actinomycetes</taxon>
        <taxon>Mycobacteriales</taxon>
        <taxon>Mycobacteriaceae</taxon>
        <taxon>Mycolicibacter</taxon>
    </lineage>
</organism>
<dbReference type="InterPro" id="IPR050228">
    <property type="entry name" value="Carboxylesterase_BioH"/>
</dbReference>
<dbReference type="STRING" id="1108812.AWC16_09510"/>
<dbReference type="SUPFAM" id="SSF53474">
    <property type="entry name" value="alpha/beta-Hydrolases"/>
    <property type="match status" value="1"/>
</dbReference>
<comment type="caution">
    <text evidence="2">The sequence shown here is derived from an EMBL/GenBank/DDBJ whole genome shotgun (WGS) entry which is preliminary data.</text>
</comment>
<reference evidence="2 3" key="1">
    <citation type="submission" date="2016-01" db="EMBL/GenBank/DDBJ databases">
        <title>The new phylogeny of the genus Mycobacterium.</title>
        <authorList>
            <person name="Tarcisio F."/>
            <person name="Conor M."/>
            <person name="Antonella G."/>
            <person name="Elisabetta G."/>
            <person name="Giulia F.S."/>
            <person name="Sara T."/>
            <person name="Anna F."/>
            <person name="Clotilde B."/>
            <person name="Roberto B."/>
            <person name="Veronica D.S."/>
            <person name="Fabio R."/>
            <person name="Monica P."/>
            <person name="Olivier J."/>
            <person name="Enrico T."/>
            <person name="Nicola S."/>
        </authorList>
    </citation>
    <scope>NUCLEOTIDE SEQUENCE [LARGE SCALE GENOMIC DNA]</scope>
    <source>
        <strain evidence="2 3">DSM 45394</strain>
    </source>
</reference>
<dbReference type="InterPro" id="IPR029058">
    <property type="entry name" value="AB_hydrolase_fold"/>
</dbReference>
<dbReference type="Pfam" id="PF12697">
    <property type="entry name" value="Abhydrolase_6"/>
    <property type="match status" value="1"/>
</dbReference>
<dbReference type="PANTHER" id="PTHR43194:SF2">
    <property type="entry name" value="PEROXISOMAL MEMBRANE PROTEIN LPX1"/>
    <property type="match status" value="1"/>
</dbReference>
<dbReference type="PANTHER" id="PTHR43194">
    <property type="entry name" value="HYDROLASE ALPHA/BETA FOLD FAMILY"/>
    <property type="match status" value="1"/>
</dbReference>
<protein>
    <submittedName>
        <fullName evidence="2">Alpha/beta hydrolase</fullName>
    </submittedName>
</protein>
<dbReference type="GO" id="GO:0016787">
    <property type="term" value="F:hydrolase activity"/>
    <property type="evidence" value="ECO:0007669"/>
    <property type="project" value="UniProtKB-KW"/>
</dbReference>
<evidence type="ECO:0000313" key="3">
    <source>
        <dbReference type="Proteomes" id="UP000193866"/>
    </source>
</evidence>
<dbReference type="EMBL" id="LQPG01000014">
    <property type="protein sequence ID" value="ORW12091.1"/>
    <property type="molecule type" value="Genomic_DNA"/>
</dbReference>
<dbReference type="InterPro" id="IPR000073">
    <property type="entry name" value="AB_hydrolase_1"/>
</dbReference>
<evidence type="ECO:0000259" key="1">
    <source>
        <dbReference type="Pfam" id="PF12697"/>
    </source>
</evidence>
<keyword evidence="2" id="KW-0378">Hydrolase</keyword>
<dbReference type="RefSeq" id="WP_085264270.1">
    <property type="nucleotide sequence ID" value="NZ_JACKVG010000012.1"/>
</dbReference>
<dbReference type="Gene3D" id="3.40.50.1820">
    <property type="entry name" value="alpha/beta hydrolase"/>
    <property type="match status" value="1"/>
</dbReference>